<name>A0A0F8ZH13_9ZZZZ</name>
<sequence>CTLVSVVSTSSPRRSARSTHRKPMGTSVAAASYISKPIATERIRTLQKLLRKEVVMRFRCATHLGDIFRSPREYGELVDRISNQLEELRKKQSFTGMVFRGLSGAALAYPLSARLHIPLICVRKCSEDSHGFDVEGPQTNVRRYIIIDDFIGSGATIKALIDAMDKQNKQGNPGKHNRVRCSGIVLYAERYFHWGEKFFTYKKNKIPIHYWG</sequence>
<protein>
    <recommendedName>
        <fullName evidence="1">PRTase-CE domain-containing protein</fullName>
    </recommendedName>
</protein>
<dbReference type="CDD" id="cd06223">
    <property type="entry name" value="PRTases_typeI"/>
    <property type="match status" value="1"/>
</dbReference>
<dbReference type="SUPFAM" id="SSF53271">
    <property type="entry name" value="PRTase-like"/>
    <property type="match status" value="1"/>
</dbReference>
<proteinExistence type="predicted"/>
<dbReference type="InterPro" id="IPR056920">
    <property type="entry name" value="PRTase-CE"/>
</dbReference>
<accession>A0A0F8ZH13</accession>
<dbReference type="Gene3D" id="3.40.50.2020">
    <property type="match status" value="1"/>
</dbReference>
<dbReference type="AlphaFoldDB" id="A0A0F8ZH13"/>
<dbReference type="InterPro" id="IPR029057">
    <property type="entry name" value="PRTase-like"/>
</dbReference>
<comment type="caution">
    <text evidence="2">The sequence shown here is derived from an EMBL/GenBank/DDBJ whole genome shotgun (WGS) entry which is preliminary data.</text>
</comment>
<evidence type="ECO:0000313" key="2">
    <source>
        <dbReference type="EMBL" id="KKK93033.1"/>
    </source>
</evidence>
<reference evidence="2" key="1">
    <citation type="journal article" date="2015" name="Nature">
        <title>Complex archaea that bridge the gap between prokaryotes and eukaryotes.</title>
        <authorList>
            <person name="Spang A."/>
            <person name="Saw J.H."/>
            <person name="Jorgensen S.L."/>
            <person name="Zaremba-Niedzwiedzka K."/>
            <person name="Martijn J."/>
            <person name="Lind A.E."/>
            <person name="van Eijk R."/>
            <person name="Schleper C."/>
            <person name="Guy L."/>
            <person name="Ettema T.J."/>
        </authorList>
    </citation>
    <scope>NUCLEOTIDE SEQUENCE</scope>
</reference>
<organism evidence="2">
    <name type="scientific">marine sediment metagenome</name>
    <dbReference type="NCBI Taxonomy" id="412755"/>
    <lineage>
        <taxon>unclassified sequences</taxon>
        <taxon>metagenomes</taxon>
        <taxon>ecological metagenomes</taxon>
    </lineage>
</organism>
<feature type="domain" description="PRTase-CE" evidence="1">
    <location>
        <begin position="68"/>
        <end position="175"/>
    </location>
</feature>
<dbReference type="Pfam" id="PF24390">
    <property type="entry name" value="PRTase-CE"/>
    <property type="match status" value="1"/>
</dbReference>
<evidence type="ECO:0000259" key="1">
    <source>
        <dbReference type="Pfam" id="PF24390"/>
    </source>
</evidence>
<dbReference type="EMBL" id="LAZR01047949">
    <property type="protein sequence ID" value="KKK93033.1"/>
    <property type="molecule type" value="Genomic_DNA"/>
</dbReference>
<gene>
    <name evidence="2" type="ORF">LCGC14_2696910</name>
</gene>
<dbReference type="InterPro" id="IPR000836">
    <property type="entry name" value="PRTase_dom"/>
</dbReference>
<feature type="non-terminal residue" evidence="2">
    <location>
        <position position="1"/>
    </location>
</feature>